<evidence type="ECO:0000256" key="7">
    <source>
        <dbReference type="ARBA" id="ARBA00048117"/>
    </source>
</evidence>
<organism evidence="10 11">
    <name type="scientific">Candidatus Komeilibacteria bacterium CG_4_10_14_0_8_um_filter_37_78</name>
    <dbReference type="NCBI Taxonomy" id="1974471"/>
    <lineage>
        <taxon>Bacteria</taxon>
        <taxon>Candidatus Komeiliibacteriota</taxon>
    </lineage>
</organism>
<comment type="function">
    <text evidence="8">Required for the formation of a threonylcarbamoyl group on adenosine at position 37 (t(6)A37) in tRNAs that read codons beginning with adenine. Is involved in the transfer of the threonylcarbamoyl moiety of threonylcarbamoyl-AMP (TC-AMP) to the N6 group of A37, together with TsaE and TsaB. TsaD likely plays a direct catalytic role in this reaction.</text>
</comment>
<evidence type="ECO:0000313" key="10">
    <source>
        <dbReference type="EMBL" id="PIY95223.1"/>
    </source>
</evidence>
<reference evidence="11" key="1">
    <citation type="submission" date="2017-09" db="EMBL/GenBank/DDBJ databases">
        <title>Depth-based differentiation of microbial function through sediment-hosted aquifers and enrichment of novel symbionts in the deep terrestrial subsurface.</title>
        <authorList>
            <person name="Probst A.J."/>
            <person name="Ladd B."/>
            <person name="Jarett J.K."/>
            <person name="Geller-Mcgrath D.E."/>
            <person name="Sieber C.M.K."/>
            <person name="Emerson J.B."/>
            <person name="Anantharaman K."/>
            <person name="Thomas B.C."/>
            <person name="Malmstrom R."/>
            <person name="Stieglmeier M."/>
            <person name="Klingl A."/>
            <person name="Woyke T."/>
            <person name="Ryan C.M."/>
            <person name="Banfield J.F."/>
        </authorList>
    </citation>
    <scope>NUCLEOTIDE SEQUENCE [LARGE SCALE GENOMIC DNA]</scope>
</reference>
<evidence type="ECO:0000256" key="8">
    <source>
        <dbReference type="HAMAP-Rule" id="MF_01445"/>
    </source>
</evidence>
<keyword evidence="3 8" id="KW-0819">tRNA processing</keyword>
<dbReference type="InterPro" id="IPR000905">
    <property type="entry name" value="Gcp-like_dom"/>
</dbReference>
<feature type="binding site" evidence="8">
    <location>
        <position position="117"/>
    </location>
    <ligand>
        <name>Fe cation</name>
        <dbReference type="ChEBI" id="CHEBI:24875"/>
    </ligand>
</feature>
<dbReference type="PANTHER" id="PTHR11735">
    <property type="entry name" value="TRNA N6-ADENOSINE THREONYLCARBAMOYLTRANSFERASE"/>
    <property type="match status" value="1"/>
</dbReference>
<dbReference type="EMBL" id="PFMC01000025">
    <property type="protein sequence ID" value="PIY95223.1"/>
    <property type="molecule type" value="Genomic_DNA"/>
</dbReference>
<evidence type="ECO:0000256" key="6">
    <source>
        <dbReference type="ARBA" id="ARBA00023315"/>
    </source>
</evidence>
<feature type="domain" description="Gcp-like" evidence="9">
    <location>
        <begin position="27"/>
        <end position="314"/>
    </location>
</feature>
<dbReference type="GO" id="GO:0005737">
    <property type="term" value="C:cytoplasm"/>
    <property type="evidence" value="ECO:0007669"/>
    <property type="project" value="UniProtKB-SubCell"/>
</dbReference>
<evidence type="ECO:0000256" key="5">
    <source>
        <dbReference type="ARBA" id="ARBA00023004"/>
    </source>
</evidence>
<feature type="binding site" evidence="8">
    <location>
        <position position="280"/>
    </location>
    <ligand>
        <name>substrate</name>
    </ligand>
</feature>
<dbReference type="PANTHER" id="PTHR11735:SF6">
    <property type="entry name" value="TRNA N6-ADENOSINE THREONYLCARBAMOYLTRANSFERASE, MITOCHONDRIAL"/>
    <property type="match status" value="1"/>
</dbReference>
<evidence type="ECO:0000256" key="4">
    <source>
        <dbReference type="ARBA" id="ARBA00022723"/>
    </source>
</evidence>
<keyword evidence="1 8" id="KW-0963">Cytoplasm</keyword>
<dbReference type="FunFam" id="3.30.420.40:FF:000040">
    <property type="entry name" value="tRNA N6-adenosine threonylcarbamoyltransferase"/>
    <property type="match status" value="1"/>
</dbReference>
<dbReference type="Pfam" id="PF00814">
    <property type="entry name" value="TsaD"/>
    <property type="match status" value="1"/>
</dbReference>
<feature type="binding site" evidence="8">
    <location>
        <position position="175"/>
    </location>
    <ligand>
        <name>substrate</name>
    </ligand>
</feature>
<dbReference type="NCBIfam" id="TIGR00329">
    <property type="entry name" value="gcp_kae1"/>
    <property type="match status" value="1"/>
</dbReference>
<dbReference type="SUPFAM" id="SSF53067">
    <property type="entry name" value="Actin-like ATPase domain"/>
    <property type="match status" value="2"/>
</dbReference>
<dbReference type="PRINTS" id="PR00789">
    <property type="entry name" value="OSIALOPTASE"/>
</dbReference>
<dbReference type="InterPro" id="IPR017861">
    <property type="entry name" value="KAE1/TsaD"/>
</dbReference>
<keyword evidence="6 8" id="KW-0012">Acyltransferase</keyword>
<comment type="cofactor">
    <cofactor evidence="8">
        <name>Fe(2+)</name>
        <dbReference type="ChEBI" id="CHEBI:29033"/>
    </cofactor>
    <text evidence="8">Binds 1 Fe(2+) ion per subunit.</text>
</comment>
<dbReference type="GO" id="GO:0002949">
    <property type="term" value="P:tRNA threonylcarbamoyladenosine modification"/>
    <property type="evidence" value="ECO:0007669"/>
    <property type="project" value="UniProtKB-UniRule"/>
</dbReference>
<comment type="caution">
    <text evidence="10">The sequence shown here is derived from an EMBL/GenBank/DDBJ whole genome shotgun (WGS) entry which is preliminary data.</text>
</comment>
<dbReference type="GO" id="GO:0005506">
    <property type="term" value="F:iron ion binding"/>
    <property type="evidence" value="ECO:0007669"/>
    <property type="project" value="UniProtKB-UniRule"/>
</dbReference>
<dbReference type="Proteomes" id="UP000228689">
    <property type="component" value="Unassembled WGS sequence"/>
</dbReference>
<protein>
    <recommendedName>
        <fullName evidence="8">tRNA N6-adenosine threonylcarbamoyltransferase</fullName>
        <ecNumber evidence="8">2.3.1.234</ecNumber>
    </recommendedName>
    <alternativeName>
        <fullName evidence="8">N6-L-threonylcarbamoyladenine synthase</fullName>
        <shortName evidence="8">t(6)A synthase</shortName>
    </alternativeName>
    <alternativeName>
        <fullName evidence="8">t(6)A37 threonylcarbamoyladenosine biosynthesis protein TsaD</fullName>
    </alternativeName>
    <alternativeName>
        <fullName evidence="8">tRNA threonylcarbamoyladenosine biosynthesis protein TsaD</fullName>
    </alternativeName>
</protein>
<dbReference type="InterPro" id="IPR043129">
    <property type="entry name" value="ATPase_NBD"/>
</dbReference>
<dbReference type="GO" id="GO:0061711">
    <property type="term" value="F:tRNA N(6)-L-threonylcarbamoyladenine synthase activity"/>
    <property type="evidence" value="ECO:0007669"/>
    <property type="project" value="UniProtKB-EC"/>
</dbReference>
<feature type="binding site" evidence="8">
    <location>
        <begin position="142"/>
        <end position="146"/>
    </location>
    <ligand>
        <name>substrate</name>
    </ligand>
</feature>
<dbReference type="PROSITE" id="PS01016">
    <property type="entry name" value="GLYCOPROTEASE"/>
    <property type="match status" value="1"/>
</dbReference>
<dbReference type="InterPro" id="IPR017860">
    <property type="entry name" value="Peptidase_M22_CS"/>
</dbReference>
<evidence type="ECO:0000256" key="3">
    <source>
        <dbReference type="ARBA" id="ARBA00022694"/>
    </source>
</evidence>
<name>A0A2M7REP0_9BACT</name>
<evidence type="ECO:0000313" key="11">
    <source>
        <dbReference type="Proteomes" id="UP000228689"/>
    </source>
</evidence>
<dbReference type="NCBIfam" id="TIGR03723">
    <property type="entry name" value="T6A_TsaD_YgjD"/>
    <property type="match status" value="1"/>
</dbReference>
<comment type="catalytic activity">
    <reaction evidence="7 8">
        <text>L-threonylcarbamoyladenylate + adenosine(37) in tRNA = N(6)-L-threonylcarbamoyladenosine(37) in tRNA + AMP + H(+)</text>
        <dbReference type="Rhea" id="RHEA:37059"/>
        <dbReference type="Rhea" id="RHEA-COMP:10162"/>
        <dbReference type="Rhea" id="RHEA-COMP:10163"/>
        <dbReference type="ChEBI" id="CHEBI:15378"/>
        <dbReference type="ChEBI" id="CHEBI:73682"/>
        <dbReference type="ChEBI" id="CHEBI:74411"/>
        <dbReference type="ChEBI" id="CHEBI:74418"/>
        <dbReference type="ChEBI" id="CHEBI:456215"/>
        <dbReference type="EC" id="2.3.1.234"/>
    </reaction>
</comment>
<feature type="binding site" evidence="8">
    <location>
        <position position="113"/>
    </location>
    <ligand>
        <name>Fe cation</name>
        <dbReference type="ChEBI" id="CHEBI:24875"/>
    </ligand>
</feature>
<evidence type="ECO:0000256" key="1">
    <source>
        <dbReference type="ARBA" id="ARBA00022490"/>
    </source>
</evidence>
<proteinExistence type="inferred from homology"/>
<dbReference type="AlphaFoldDB" id="A0A2M7REP0"/>
<dbReference type="FunFam" id="3.30.420.40:FF:000012">
    <property type="entry name" value="tRNA N6-adenosine threonylcarbamoyltransferase"/>
    <property type="match status" value="1"/>
</dbReference>
<dbReference type="HAMAP" id="MF_01445">
    <property type="entry name" value="TsaD"/>
    <property type="match status" value="1"/>
</dbReference>
<feature type="binding site" evidence="8">
    <location>
        <position position="188"/>
    </location>
    <ligand>
        <name>substrate</name>
    </ligand>
</feature>
<keyword evidence="4 8" id="KW-0479">Metal-binding</keyword>
<comment type="similarity">
    <text evidence="8">Belongs to the KAE1 / TsaD family.</text>
</comment>
<gene>
    <name evidence="8 10" type="primary">tsaD</name>
    <name evidence="10" type="ORF">COY67_01085</name>
</gene>
<dbReference type="Gene3D" id="3.30.420.40">
    <property type="match status" value="2"/>
</dbReference>
<keyword evidence="5 8" id="KW-0408">Iron</keyword>
<dbReference type="CDD" id="cd24133">
    <property type="entry name" value="ASKHA_NBD_TsaD_bac"/>
    <property type="match status" value="1"/>
</dbReference>
<keyword evidence="2 8" id="KW-0808">Transferase</keyword>
<evidence type="ECO:0000256" key="2">
    <source>
        <dbReference type="ARBA" id="ARBA00022679"/>
    </source>
</evidence>
<comment type="caution">
    <text evidence="8">Lacks conserved residue(s) required for the propagation of feature annotation.</text>
</comment>
<feature type="binding site" evidence="8">
    <location>
        <position position="308"/>
    </location>
    <ligand>
        <name>Fe cation</name>
        <dbReference type="ChEBI" id="CHEBI:24875"/>
    </ligand>
</feature>
<comment type="subcellular location">
    <subcellularLocation>
        <location evidence="8">Cytoplasm</location>
    </subcellularLocation>
</comment>
<dbReference type="EC" id="2.3.1.234" evidence="8"/>
<dbReference type="InterPro" id="IPR022450">
    <property type="entry name" value="TsaD"/>
</dbReference>
<accession>A0A2M7REP0</accession>
<evidence type="ECO:0000259" key="9">
    <source>
        <dbReference type="Pfam" id="PF00814"/>
    </source>
</evidence>
<sequence>MRILAIESSCDETAASLVKIDQKGIEVERNIVSSQVNIHAKYGGVVPEVAARMHAETIIPVLQECFGRKYKAEDVDAIAVTYGPGLITSLLVGLETAKTLAYVWQKPIIGVNHLEGHLYSSWLESEELTVNSKEIFPAIVLIVSGGHTELILMTDYGQYKTIGKTRDDAAGEAFDKVAKIMNIGYPGGPIISERAAEGKPDAIDFPRPMLNSKSLDFSFSGLKTAVRYYVDGRKLKEREINNIAASFQEAAVDVLREKAMLAIAKYQAKSLIIGGGVAANKKLRKELLIATDRAGIQFYCPRMKYAGDNAAMIALAGYYHLQGYSKEKLAEQINNWKILQPDANLEL</sequence>